<dbReference type="Gene3D" id="1.25.40.390">
    <property type="match status" value="1"/>
</dbReference>
<name>A0ABS5VWA6_9BACT</name>
<dbReference type="EMBL" id="JAHESD010000065">
    <property type="protein sequence ID" value="MBT1705715.1"/>
    <property type="molecule type" value="Genomic_DNA"/>
</dbReference>
<evidence type="ECO:0000256" key="3">
    <source>
        <dbReference type="ARBA" id="ARBA00022729"/>
    </source>
</evidence>
<dbReference type="PROSITE" id="PS51257">
    <property type="entry name" value="PROKAR_LIPOPROTEIN"/>
    <property type="match status" value="1"/>
</dbReference>
<dbReference type="SUPFAM" id="SSF48452">
    <property type="entry name" value="TPR-like"/>
    <property type="match status" value="1"/>
</dbReference>
<protein>
    <submittedName>
        <fullName evidence="8">RagB/SusD family nutrient uptake outer membrane protein</fullName>
    </submittedName>
</protein>
<feature type="domain" description="SusD-like N-terminal" evidence="7">
    <location>
        <begin position="85"/>
        <end position="230"/>
    </location>
</feature>
<dbReference type="InterPro" id="IPR012944">
    <property type="entry name" value="SusD_RagB_dom"/>
</dbReference>
<evidence type="ECO:0000313" key="8">
    <source>
        <dbReference type="EMBL" id="MBT1705715.1"/>
    </source>
</evidence>
<evidence type="ECO:0000313" key="9">
    <source>
        <dbReference type="Proteomes" id="UP000772618"/>
    </source>
</evidence>
<sequence length="613" mass="69743">MKKYSIIILAIALVLGSCDDFLDRPPLSQMKEENLWTTENSVRLFANGFYSNYFAGYNTGFTLNYAPLRGYTFSDDLTSTGKQTSFEIQAPPSRSSLTETADWLTTYAGPTWNYTWVRKSNMMLENVEEMKGAYLTDEAYLHWSSVARFFRGFEYSRLVGVFGDVPYYDHVLREEEQTEMYKDRDDRTLVMDKVYDDFVYALDNMRLVDNGNSQYLNRHIAAGFISRFMLYEGTWQKYHLGNSEKAKQYLELAVIAADLVMKAGKWNFGSTFRALFGSESLEGNREVLMYRQYDAALGITHSIASYSNITESQTPAANLDLVKSFITTDGQPYQHSSVADAVKFDIRTLQRTRDSRFEATFWDVPRTQSATLLYADKFIDREGPTFAGGTYPPKYGSNTNTNDAPVMRLGEVVLNWIEAKAELETIGSTAVTQGDIDASINAIRSRPLDQLAVEKGVVKTASLDINALPDDPDRDADVPALIWEIRRERRMEFVFEHTRLMDIKRWKKIEYMNGVTNPDILLGPWVDFPAEKAAKTIDWLIPAKVNLLKVKKADGTVVTYNGSNAADMVGFYIPENVANRDPFNDRVYLAPVGNNEISQYLERGYTLTQTKGW</sequence>
<keyword evidence="5" id="KW-0998">Cell outer membrane</keyword>
<reference evidence="8 9" key="1">
    <citation type="submission" date="2021-05" db="EMBL/GenBank/DDBJ databases">
        <title>A Polyphasic approach of four new species of the genus Ohtaekwangia: Ohtaekwangia histidinii sp. nov., Ohtaekwangia cretensis sp. nov., Ohtaekwangia indiensis sp. nov., Ohtaekwangia reichenbachii sp. nov. from diverse environment.</title>
        <authorList>
            <person name="Octaviana S."/>
        </authorList>
    </citation>
    <scope>NUCLEOTIDE SEQUENCE [LARGE SCALE GENOMIC DNA]</scope>
    <source>
        <strain evidence="8 9">PWU20</strain>
    </source>
</reference>
<organism evidence="8 9">
    <name type="scientific">Chryseosolibacter indicus</name>
    <dbReference type="NCBI Taxonomy" id="2782351"/>
    <lineage>
        <taxon>Bacteria</taxon>
        <taxon>Pseudomonadati</taxon>
        <taxon>Bacteroidota</taxon>
        <taxon>Cytophagia</taxon>
        <taxon>Cytophagales</taxon>
        <taxon>Chryseotaleaceae</taxon>
        <taxon>Chryseosolibacter</taxon>
    </lineage>
</organism>
<evidence type="ECO:0000256" key="2">
    <source>
        <dbReference type="ARBA" id="ARBA00006275"/>
    </source>
</evidence>
<comment type="similarity">
    <text evidence="2">Belongs to the SusD family.</text>
</comment>
<evidence type="ECO:0000256" key="4">
    <source>
        <dbReference type="ARBA" id="ARBA00023136"/>
    </source>
</evidence>
<evidence type="ECO:0000256" key="1">
    <source>
        <dbReference type="ARBA" id="ARBA00004442"/>
    </source>
</evidence>
<evidence type="ECO:0000259" key="7">
    <source>
        <dbReference type="Pfam" id="PF14322"/>
    </source>
</evidence>
<keyword evidence="9" id="KW-1185">Reference proteome</keyword>
<evidence type="ECO:0000256" key="5">
    <source>
        <dbReference type="ARBA" id="ARBA00023237"/>
    </source>
</evidence>
<keyword evidence="4" id="KW-0472">Membrane</keyword>
<gene>
    <name evidence="8" type="ORF">KK060_20660</name>
</gene>
<proteinExistence type="inferred from homology"/>
<dbReference type="Proteomes" id="UP000772618">
    <property type="component" value="Unassembled WGS sequence"/>
</dbReference>
<accession>A0ABS5VWA6</accession>
<keyword evidence="3" id="KW-0732">Signal</keyword>
<feature type="domain" description="RagB/SusD" evidence="6">
    <location>
        <begin position="367"/>
        <end position="613"/>
    </location>
</feature>
<dbReference type="InterPro" id="IPR033985">
    <property type="entry name" value="SusD-like_N"/>
</dbReference>
<evidence type="ECO:0000259" key="6">
    <source>
        <dbReference type="Pfam" id="PF07980"/>
    </source>
</evidence>
<comment type="caution">
    <text evidence="8">The sequence shown here is derived from an EMBL/GenBank/DDBJ whole genome shotgun (WGS) entry which is preliminary data.</text>
</comment>
<dbReference type="InterPro" id="IPR011990">
    <property type="entry name" value="TPR-like_helical_dom_sf"/>
</dbReference>
<dbReference type="Pfam" id="PF14322">
    <property type="entry name" value="SusD-like_3"/>
    <property type="match status" value="1"/>
</dbReference>
<comment type="subcellular location">
    <subcellularLocation>
        <location evidence="1">Cell outer membrane</location>
    </subcellularLocation>
</comment>
<dbReference type="Pfam" id="PF07980">
    <property type="entry name" value="SusD_RagB"/>
    <property type="match status" value="1"/>
</dbReference>
<dbReference type="RefSeq" id="WP_254155758.1">
    <property type="nucleotide sequence ID" value="NZ_JAHESD010000065.1"/>
</dbReference>